<evidence type="ECO:0000259" key="4">
    <source>
        <dbReference type="PROSITE" id="PS50052"/>
    </source>
</evidence>
<dbReference type="Pfam" id="PF00625">
    <property type="entry name" value="Guanylate_kin"/>
    <property type="match status" value="1"/>
</dbReference>
<evidence type="ECO:0000313" key="5">
    <source>
        <dbReference type="EMBL" id="OGC84053.1"/>
    </source>
</evidence>
<keyword evidence="3" id="KW-0418">Kinase</keyword>
<proteinExistence type="inferred from homology"/>
<dbReference type="InterPro" id="IPR027417">
    <property type="entry name" value="P-loop_NTPase"/>
</dbReference>
<dbReference type="SUPFAM" id="SSF52540">
    <property type="entry name" value="P-loop containing nucleoside triphosphate hydrolases"/>
    <property type="match status" value="1"/>
</dbReference>
<evidence type="ECO:0000256" key="2">
    <source>
        <dbReference type="ARBA" id="ARBA00022679"/>
    </source>
</evidence>
<dbReference type="Gene3D" id="3.40.50.300">
    <property type="entry name" value="P-loop containing nucleotide triphosphate hydrolases"/>
    <property type="match status" value="1"/>
</dbReference>
<dbReference type="CDD" id="cd00071">
    <property type="entry name" value="GMPK"/>
    <property type="match status" value="1"/>
</dbReference>
<evidence type="ECO:0000256" key="1">
    <source>
        <dbReference type="ARBA" id="ARBA00005790"/>
    </source>
</evidence>
<organism evidence="5 6">
    <name type="scientific">Candidatus Adlerbacteria bacterium RIFCSPHIGHO2_02_FULL_52_17</name>
    <dbReference type="NCBI Taxonomy" id="1797240"/>
    <lineage>
        <taxon>Bacteria</taxon>
        <taxon>Candidatus Adleribacteriota</taxon>
    </lineage>
</organism>
<dbReference type="STRING" id="1797240.A3D68_01940"/>
<evidence type="ECO:0000256" key="3">
    <source>
        <dbReference type="ARBA" id="ARBA00022777"/>
    </source>
</evidence>
<dbReference type="InterPro" id="IPR008145">
    <property type="entry name" value="GK/Ca_channel_bsu"/>
</dbReference>
<reference evidence="5 6" key="1">
    <citation type="journal article" date="2016" name="Nat. Commun.">
        <title>Thousands of microbial genomes shed light on interconnected biogeochemical processes in an aquifer system.</title>
        <authorList>
            <person name="Anantharaman K."/>
            <person name="Brown C.T."/>
            <person name="Hug L.A."/>
            <person name="Sharon I."/>
            <person name="Castelle C.J."/>
            <person name="Probst A.J."/>
            <person name="Thomas B.C."/>
            <person name="Singh A."/>
            <person name="Wilkins M.J."/>
            <person name="Karaoz U."/>
            <person name="Brodie E.L."/>
            <person name="Williams K.H."/>
            <person name="Hubbard S.S."/>
            <person name="Banfield J.F."/>
        </authorList>
    </citation>
    <scope>NUCLEOTIDE SEQUENCE [LARGE SCALE GENOMIC DNA]</scope>
</reference>
<evidence type="ECO:0000313" key="6">
    <source>
        <dbReference type="Proteomes" id="UP000177564"/>
    </source>
</evidence>
<dbReference type="SMART" id="SM00072">
    <property type="entry name" value="GuKc"/>
    <property type="match status" value="1"/>
</dbReference>
<dbReference type="GO" id="GO:0004385">
    <property type="term" value="F:GMP kinase activity"/>
    <property type="evidence" value="ECO:0007669"/>
    <property type="project" value="TreeGrafter"/>
</dbReference>
<protein>
    <recommendedName>
        <fullName evidence="4">Guanylate kinase-like domain-containing protein</fullName>
    </recommendedName>
</protein>
<dbReference type="Proteomes" id="UP000177564">
    <property type="component" value="Unassembled WGS sequence"/>
</dbReference>
<dbReference type="PANTHER" id="PTHR23117:SF13">
    <property type="entry name" value="GUANYLATE KINASE"/>
    <property type="match status" value="1"/>
</dbReference>
<comment type="caution">
    <text evidence="5">The sequence shown here is derived from an EMBL/GenBank/DDBJ whole genome shotgun (WGS) entry which is preliminary data.</text>
</comment>
<feature type="domain" description="Guanylate kinase-like" evidence="4">
    <location>
        <begin position="3"/>
        <end position="185"/>
    </location>
</feature>
<gene>
    <name evidence="5" type="ORF">A3D68_01940</name>
</gene>
<comment type="similarity">
    <text evidence="1">Belongs to the guanylate kinase family.</text>
</comment>
<dbReference type="GO" id="GO:0005829">
    <property type="term" value="C:cytosol"/>
    <property type="evidence" value="ECO:0007669"/>
    <property type="project" value="TreeGrafter"/>
</dbReference>
<dbReference type="InterPro" id="IPR020590">
    <property type="entry name" value="Guanylate_kinase_CS"/>
</dbReference>
<sequence length="190" mass="21590">MSGRFILVVGPSGSGKSVLLDHLHSVHPEIIFPVSCTTRARRPGEVSGEKYYFVDKGEFDKRREHRDFLEWASYGNNYYGTLKSEILPPLAQGKTVVREVEVQGARQLIEKIPQESLRVVFIDAGSWNDLERRIRARAPMSDVELLARRKRYEDENAFKPQADSVVQNADGKLEEAKNSFVKAVEELISK</sequence>
<dbReference type="InterPro" id="IPR008144">
    <property type="entry name" value="Guanylate_kin-like_dom"/>
</dbReference>
<dbReference type="EMBL" id="MEWU01000003">
    <property type="protein sequence ID" value="OGC84053.1"/>
    <property type="molecule type" value="Genomic_DNA"/>
</dbReference>
<keyword evidence="2" id="KW-0808">Transferase</keyword>
<dbReference type="AlphaFoldDB" id="A0A1F4XSN9"/>
<accession>A0A1F4XSN9</accession>
<dbReference type="PANTHER" id="PTHR23117">
    <property type="entry name" value="GUANYLATE KINASE-RELATED"/>
    <property type="match status" value="1"/>
</dbReference>
<dbReference type="PROSITE" id="PS50052">
    <property type="entry name" value="GUANYLATE_KINASE_2"/>
    <property type="match status" value="1"/>
</dbReference>
<name>A0A1F4XSN9_9BACT</name>
<dbReference type="PROSITE" id="PS00856">
    <property type="entry name" value="GUANYLATE_KINASE_1"/>
    <property type="match status" value="1"/>
</dbReference>